<dbReference type="PROSITE" id="PS00138">
    <property type="entry name" value="SUBTILASE_SER"/>
    <property type="match status" value="1"/>
</dbReference>
<dbReference type="Gene3D" id="3.30.70.80">
    <property type="entry name" value="Peptidase S8 propeptide/proteinase inhibitor I9"/>
    <property type="match status" value="1"/>
</dbReference>
<dbReference type="PROSITE" id="PS00137">
    <property type="entry name" value="SUBTILASE_HIS"/>
    <property type="match status" value="1"/>
</dbReference>
<evidence type="ECO:0000313" key="15">
    <source>
        <dbReference type="EMBL" id="MDP1420378.1"/>
    </source>
</evidence>
<dbReference type="InterPro" id="IPR022398">
    <property type="entry name" value="Peptidase_S8_His-AS"/>
</dbReference>
<dbReference type="InterPro" id="IPR023828">
    <property type="entry name" value="Peptidase_S8_Ser-AS"/>
</dbReference>
<dbReference type="PROSITE" id="PS00136">
    <property type="entry name" value="SUBTILASE_ASP"/>
    <property type="match status" value="1"/>
</dbReference>
<evidence type="ECO:0000256" key="6">
    <source>
        <dbReference type="ARBA" id="ARBA00022723"/>
    </source>
</evidence>
<evidence type="ECO:0000256" key="5">
    <source>
        <dbReference type="ARBA" id="ARBA00022670"/>
    </source>
</evidence>
<dbReference type="AlphaFoldDB" id="A0AA90NW58"/>
<organism evidence="15 16">
    <name type="scientific">Peribacillus simplex</name>
    <dbReference type="NCBI Taxonomy" id="1478"/>
    <lineage>
        <taxon>Bacteria</taxon>
        <taxon>Bacillati</taxon>
        <taxon>Bacillota</taxon>
        <taxon>Bacilli</taxon>
        <taxon>Bacillales</taxon>
        <taxon>Bacillaceae</taxon>
        <taxon>Peribacillus</taxon>
    </lineage>
</organism>
<dbReference type="InterPro" id="IPR034202">
    <property type="entry name" value="Subtilisin_Carlsberg-like"/>
</dbReference>
<evidence type="ECO:0000256" key="4">
    <source>
        <dbReference type="ARBA" id="ARBA00022525"/>
    </source>
</evidence>
<dbReference type="InterPro" id="IPR010259">
    <property type="entry name" value="S8pro/Inhibitor_I9"/>
</dbReference>
<feature type="active site" description="Charge relay system" evidence="10 11">
    <location>
        <position position="310"/>
    </location>
</feature>
<keyword evidence="9" id="KW-0106">Calcium</keyword>
<proteinExistence type="inferred from homology"/>
<feature type="active site" description="Charge relay system" evidence="10 11">
    <location>
        <position position="124"/>
    </location>
</feature>
<dbReference type="InterPro" id="IPR050131">
    <property type="entry name" value="Peptidase_S8_subtilisin-like"/>
</dbReference>
<keyword evidence="5 11" id="KW-0645">Protease</keyword>
<dbReference type="GO" id="GO:0006508">
    <property type="term" value="P:proteolysis"/>
    <property type="evidence" value="ECO:0007669"/>
    <property type="project" value="UniProtKB-KW"/>
</dbReference>
<accession>A0AA90NW58</accession>
<feature type="domain" description="Inhibitor I9" evidence="14">
    <location>
        <begin position="42"/>
        <end position="91"/>
    </location>
</feature>
<dbReference type="Pfam" id="PF05922">
    <property type="entry name" value="Inhibitor_I9"/>
    <property type="match status" value="1"/>
</dbReference>
<evidence type="ECO:0000256" key="1">
    <source>
        <dbReference type="ARBA" id="ARBA00001913"/>
    </source>
</evidence>
<evidence type="ECO:0000259" key="14">
    <source>
        <dbReference type="Pfam" id="PF05922"/>
    </source>
</evidence>
<dbReference type="RefSeq" id="WP_305161540.1">
    <property type="nucleotide sequence ID" value="NZ_JAUUTP010000022.1"/>
</dbReference>
<evidence type="ECO:0000313" key="16">
    <source>
        <dbReference type="Proteomes" id="UP001178277"/>
    </source>
</evidence>
<dbReference type="Pfam" id="PF00082">
    <property type="entry name" value="Peptidase_S8"/>
    <property type="match status" value="1"/>
</dbReference>
<dbReference type="GO" id="GO:0004252">
    <property type="term" value="F:serine-type endopeptidase activity"/>
    <property type="evidence" value="ECO:0007669"/>
    <property type="project" value="UniProtKB-UniRule"/>
</dbReference>
<dbReference type="GO" id="GO:0046872">
    <property type="term" value="F:metal ion binding"/>
    <property type="evidence" value="ECO:0007669"/>
    <property type="project" value="UniProtKB-KW"/>
</dbReference>
<reference evidence="15" key="1">
    <citation type="submission" date="2023-07" db="EMBL/GenBank/DDBJ databases">
        <title>Murine gut Bacillus species.</title>
        <authorList>
            <person name="Gutman E."/>
            <person name="Hashuel R."/>
            <person name="Litvak Y."/>
        </authorList>
    </citation>
    <scope>NUCLEOTIDE SEQUENCE</scope>
    <source>
        <strain evidence="15">RU283</strain>
    </source>
</reference>
<keyword evidence="6" id="KW-0479">Metal-binding</keyword>
<sequence>MKKIVSLLSILILLIVFISPEISEAETTKRSYLISFNNDINEKLISEHGGNIKKKYKFISVVSANLTDKAAQALSKNPDISHIEENAQVHAMDQEIAWGIPHINADDVNQLGGTGSAVKIGVMDTGIDYTHEDLKVVGGETFIEGTSDYMDDNGHGSHVAGIISALNNNIGVLGVAPEANLYAIKVLDQNGNGNYSDVIAGIEWAILNNIDIINMSLGSSSESLSLQDALDKAYNTGILIVASAGNNGYSKKGSITYPAKYSSVISVGAVNQNDYRAEFSSVGKELELVAPGIQINSTVPGGYAFYNGTSMAAPYVSGVATLLMDLKPELSNIEIRKILNQTSKPLGDSFLYGNGLVDALTAINYVDVTKGKDSSNNIKENKKN</sequence>
<keyword evidence="4" id="KW-0964">Secreted</keyword>
<dbReference type="CDD" id="cd07477">
    <property type="entry name" value="Peptidases_S8_Subtilisin_subset"/>
    <property type="match status" value="1"/>
</dbReference>
<evidence type="ECO:0000256" key="7">
    <source>
        <dbReference type="ARBA" id="ARBA00022801"/>
    </source>
</evidence>
<evidence type="ECO:0000256" key="9">
    <source>
        <dbReference type="ARBA" id="ARBA00022837"/>
    </source>
</evidence>
<dbReference type="InterPro" id="IPR023827">
    <property type="entry name" value="Peptidase_S8_Asp-AS"/>
</dbReference>
<comment type="cofactor">
    <cofactor evidence="1">
        <name>Ca(2+)</name>
        <dbReference type="ChEBI" id="CHEBI:29108"/>
    </cofactor>
</comment>
<dbReference type="PANTHER" id="PTHR43806:SF11">
    <property type="entry name" value="CEREVISIN-RELATED"/>
    <property type="match status" value="1"/>
</dbReference>
<keyword evidence="7 11" id="KW-0378">Hydrolase</keyword>
<comment type="similarity">
    <text evidence="3 11 12">Belongs to the peptidase S8 family.</text>
</comment>
<dbReference type="InterPro" id="IPR015500">
    <property type="entry name" value="Peptidase_S8_subtilisin-rel"/>
</dbReference>
<evidence type="ECO:0000256" key="12">
    <source>
        <dbReference type="RuleBase" id="RU003355"/>
    </source>
</evidence>
<dbReference type="Proteomes" id="UP001178277">
    <property type="component" value="Unassembled WGS sequence"/>
</dbReference>
<evidence type="ECO:0000256" key="2">
    <source>
        <dbReference type="ARBA" id="ARBA00004613"/>
    </source>
</evidence>
<evidence type="ECO:0000256" key="8">
    <source>
        <dbReference type="ARBA" id="ARBA00022825"/>
    </source>
</evidence>
<name>A0AA90NW58_9BACI</name>
<dbReference type="PROSITE" id="PS51892">
    <property type="entry name" value="SUBTILASE"/>
    <property type="match status" value="1"/>
</dbReference>
<keyword evidence="8 11" id="KW-0720">Serine protease</keyword>
<dbReference type="InterPro" id="IPR037045">
    <property type="entry name" value="S8pro/Inhibitor_I9_sf"/>
</dbReference>
<dbReference type="SUPFAM" id="SSF52743">
    <property type="entry name" value="Subtilisin-like"/>
    <property type="match status" value="1"/>
</dbReference>
<evidence type="ECO:0000256" key="11">
    <source>
        <dbReference type="PROSITE-ProRule" id="PRU01240"/>
    </source>
</evidence>
<dbReference type="PRINTS" id="PR00723">
    <property type="entry name" value="SUBTILISIN"/>
</dbReference>
<dbReference type="PANTHER" id="PTHR43806">
    <property type="entry name" value="PEPTIDASE S8"/>
    <property type="match status" value="1"/>
</dbReference>
<dbReference type="Gene3D" id="3.40.50.200">
    <property type="entry name" value="Peptidase S8/S53 domain"/>
    <property type="match status" value="1"/>
</dbReference>
<dbReference type="SUPFAM" id="SSF54897">
    <property type="entry name" value="Protease propeptides/inhibitors"/>
    <property type="match status" value="1"/>
</dbReference>
<feature type="domain" description="Peptidase S8/S53" evidence="13">
    <location>
        <begin position="115"/>
        <end position="355"/>
    </location>
</feature>
<dbReference type="EMBL" id="JAUUTP010000022">
    <property type="protein sequence ID" value="MDP1420378.1"/>
    <property type="molecule type" value="Genomic_DNA"/>
</dbReference>
<dbReference type="InterPro" id="IPR000209">
    <property type="entry name" value="Peptidase_S8/S53_dom"/>
</dbReference>
<feature type="active site" description="Charge relay system" evidence="10 11">
    <location>
        <position position="155"/>
    </location>
</feature>
<protein>
    <submittedName>
        <fullName evidence="15">S8 family serine peptidase</fullName>
    </submittedName>
</protein>
<evidence type="ECO:0000256" key="3">
    <source>
        <dbReference type="ARBA" id="ARBA00011073"/>
    </source>
</evidence>
<dbReference type="InterPro" id="IPR036852">
    <property type="entry name" value="Peptidase_S8/S53_dom_sf"/>
</dbReference>
<evidence type="ECO:0000256" key="10">
    <source>
        <dbReference type="PIRSR" id="PIRSR615500-1"/>
    </source>
</evidence>
<dbReference type="GO" id="GO:0005576">
    <property type="term" value="C:extracellular region"/>
    <property type="evidence" value="ECO:0007669"/>
    <property type="project" value="UniProtKB-SubCell"/>
</dbReference>
<evidence type="ECO:0000259" key="13">
    <source>
        <dbReference type="Pfam" id="PF00082"/>
    </source>
</evidence>
<comment type="subcellular location">
    <subcellularLocation>
        <location evidence="2">Secreted</location>
    </subcellularLocation>
</comment>
<gene>
    <name evidence="15" type="ORF">Q8G35_18810</name>
</gene>
<comment type="caution">
    <text evidence="15">The sequence shown here is derived from an EMBL/GenBank/DDBJ whole genome shotgun (WGS) entry which is preliminary data.</text>
</comment>